<dbReference type="OMA" id="QMSECFC"/>
<keyword evidence="16" id="KW-1185">Reference proteome</keyword>
<dbReference type="SMART" id="SM00729">
    <property type="entry name" value="Elp3"/>
    <property type="match status" value="1"/>
</dbReference>
<evidence type="ECO:0000256" key="5">
    <source>
        <dbReference type="ARBA" id="ARBA00022691"/>
    </source>
</evidence>
<dbReference type="InterPro" id="IPR050105">
    <property type="entry name" value="MoCo_biosynth_MoaA/MoaC"/>
</dbReference>
<keyword evidence="9" id="KW-0411">Iron-sulfur</keyword>
<evidence type="ECO:0000259" key="14">
    <source>
        <dbReference type="PROSITE" id="PS51918"/>
    </source>
</evidence>
<dbReference type="GO" id="GO:0006777">
    <property type="term" value="P:Mo-molybdopterin cofactor biosynthetic process"/>
    <property type="evidence" value="ECO:0007669"/>
    <property type="project" value="UniProtKB-KW"/>
</dbReference>
<dbReference type="InterPro" id="IPR013785">
    <property type="entry name" value="Aldolase_TIM"/>
</dbReference>
<dbReference type="InterPro" id="IPR013483">
    <property type="entry name" value="MoaA"/>
</dbReference>
<keyword evidence="8" id="KW-0408">Iron</keyword>
<evidence type="ECO:0000256" key="11">
    <source>
        <dbReference type="ARBA" id="ARBA00023150"/>
    </source>
</evidence>
<evidence type="ECO:0000256" key="4">
    <source>
        <dbReference type="ARBA" id="ARBA00022485"/>
    </source>
</evidence>
<dbReference type="InterPro" id="IPR040064">
    <property type="entry name" value="MoaA-like"/>
</dbReference>
<dbReference type="EMBL" id="KQ964427">
    <property type="protein sequence ID" value="KXN74139.1"/>
    <property type="molecule type" value="Genomic_DNA"/>
</dbReference>
<dbReference type="UniPathway" id="UPA00344"/>
<comment type="cofactor">
    <cofactor evidence="1">
        <name>[4Fe-4S] cluster</name>
        <dbReference type="ChEBI" id="CHEBI:49883"/>
    </cofactor>
</comment>
<protein>
    <recommendedName>
        <fullName evidence="3">GTP 3',8-cyclase</fullName>
        <ecNumber evidence="3">4.1.99.22</ecNumber>
    </recommendedName>
</protein>
<feature type="domain" description="Radical SAM core" evidence="14">
    <location>
        <begin position="53"/>
        <end position="262"/>
    </location>
</feature>
<name>A0A137PGK4_CONC2</name>
<dbReference type="InterPro" id="IPR000385">
    <property type="entry name" value="MoaA_NifB_PqqE_Fe-S-bd_CS"/>
</dbReference>
<evidence type="ECO:0000256" key="12">
    <source>
        <dbReference type="ARBA" id="ARBA00023239"/>
    </source>
</evidence>
<reference evidence="15 16" key="1">
    <citation type="journal article" date="2015" name="Genome Biol. Evol.">
        <title>Phylogenomic analyses indicate that early fungi evolved digesting cell walls of algal ancestors of land plants.</title>
        <authorList>
            <person name="Chang Y."/>
            <person name="Wang S."/>
            <person name="Sekimoto S."/>
            <person name="Aerts A.L."/>
            <person name="Choi C."/>
            <person name="Clum A."/>
            <person name="LaButti K.M."/>
            <person name="Lindquist E.A."/>
            <person name="Yee Ngan C."/>
            <person name="Ohm R.A."/>
            <person name="Salamov A.A."/>
            <person name="Grigoriev I.V."/>
            <person name="Spatafora J.W."/>
            <person name="Berbee M.L."/>
        </authorList>
    </citation>
    <scope>NUCLEOTIDE SEQUENCE [LARGE SCALE GENOMIC DNA]</scope>
    <source>
        <strain evidence="15 16">NRRL 28638</strain>
    </source>
</reference>
<keyword evidence="11" id="KW-0501">Molybdenum cofactor biosynthesis</keyword>
<sequence length="361" mass="41424">MIILNNIKALRQSSSLNFIKTFLTAVPKVATGEKTEFKTELKKKENLPTLTDLHNRHHTYLRISLTEKCNLRCTYCMPEEGIPLTPKDHLLKTDEIVKLARLFVEQGVDKIRLTGGEPTLRPDLIDLISQLNELKAFGLKKKLKVAGLDSLNLSLDTLDPFQFQIMTRRKGLETVLECINKSVEVGIPNVKVNTVVMKNVNDREVLDFIELTKDKRLQVRFIEYMPFDGNKWNNNKLVPYKELLAKIKEKYPNYYKLKDGPNDTTKYFKIPNYEGNFGFITSMTDHFCNTCNRLRITADGNLKVCLFGNTEISLRDMLRSNAQEEEILNYISMAVKRKKASHGGSDNILKHKNRPMILIGG</sequence>
<evidence type="ECO:0000256" key="3">
    <source>
        <dbReference type="ARBA" id="ARBA00012167"/>
    </source>
</evidence>
<dbReference type="GO" id="GO:0005525">
    <property type="term" value="F:GTP binding"/>
    <property type="evidence" value="ECO:0007669"/>
    <property type="project" value="UniProtKB-KW"/>
</dbReference>
<dbReference type="Pfam" id="PF06463">
    <property type="entry name" value="Mob_synth_C"/>
    <property type="match status" value="1"/>
</dbReference>
<gene>
    <name evidence="15" type="ORF">CONCODRAFT_2850</name>
</gene>
<dbReference type="OrthoDB" id="429626at2759"/>
<dbReference type="InterPro" id="IPR058240">
    <property type="entry name" value="rSAM_sf"/>
</dbReference>
<dbReference type="Proteomes" id="UP000070444">
    <property type="component" value="Unassembled WGS sequence"/>
</dbReference>
<dbReference type="EC" id="4.1.99.22" evidence="3"/>
<comment type="catalytic activity">
    <reaction evidence="13">
        <text>GTP + AH2 + S-adenosyl-L-methionine = (8S)-3',8-cyclo-7,8-dihydroguanosine 5'-triphosphate + 5'-deoxyadenosine + L-methionine + A + H(+)</text>
        <dbReference type="Rhea" id="RHEA:49576"/>
        <dbReference type="ChEBI" id="CHEBI:13193"/>
        <dbReference type="ChEBI" id="CHEBI:15378"/>
        <dbReference type="ChEBI" id="CHEBI:17319"/>
        <dbReference type="ChEBI" id="CHEBI:17499"/>
        <dbReference type="ChEBI" id="CHEBI:37565"/>
        <dbReference type="ChEBI" id="CHEBI:57844"/>
        <dbReference type="ChEBI" id="CHEBI:59789"/>
        <dbReference type="ChEBI" id="CHEBI:131766"/>
        <dbReference type="EC" id="4.1.99.22"/>
    </reaction>
</comment>
<evidence type="ECO:0000313" key="16">
    <source>
        <dbReference type="Proteomes" id="UP000070444"/>
    </source>
</evidence>
<organism evidence="15 16">
    <name type="scientific">Conidiobolus coronatus (strain ATCC 28846 / CBS 209.66 / NRRL 28638)</name>
    <name type="common">Delacroixia coronata</name>
    <dbReference type="NCBI Taxonomy" id="796925"/>
    <lineage>
        <taxon>Eukaryota</taxon>
        <taxon>Fungi</taxon>
        <taxon>Fungi incertae sedis</taxon>
        <taxon>Zoopagomycota</taxon>
        <taxon>Entomophthoromycotina</taxon>
        <taxon>Entomophthoromycetes</taxon>
        <taxon>Entomophthorales</taxon>
        <taxon>Ancylistaceae</taxon>
        <taxon>Conidiobolus</taxon>
    </lineage>
</organism>
<evidence type="ECO:0000256" key="10">
    <source>
        <dbReference type="ARBA" id="ARBA00023134"/>
    </source>
</evidence>
<dbReference type="GO" id="GO:0046872">
    <property type="term" value="F:metal ion binding"/>
    <property type="evidence" value="ECO:0007669"/>
    <property type="project" value="UniProtKB-KW"/>
</dbReference>
<dbReference type="PROSITE" id="PS51918">
    <property type="entry name" value="RADICAL_SAM"/>
    <property type="match status" value="1"/>
</dbReference>
<proteinExistence type="predicted"/>
<keyword evidence="4" id="KW-0004">4Fe-4S</keyword>
<evidence type="ECO:0000256" key="2">
    <source>
        <dbReference type="ARBA" id="ARBA00005046"/>
    </source>
</evidence>
<keyword evidence="10" id="KW-0342">GTP-binding</keyword>
<evidence type="ECO:0000256" key="9">
    <source>
        <dbReference type="ARBA" id="ARBA00023014"/>
    </source>
</evidence>
<dbReference type="CDD" id="cd01335">
    <property type="entry name" value="Radical_SAM"/>
    <property type="match status" value="1"/>
</dbReference>
<comment type="pathway">
    <text evidence="2">Cofactor biosynthesis; molybdopterin biosynthesis.</text>
</comment>
<dbReference type="GO" id="GO:0061799">
    <property type="term" value="F:cyclic pyranopterin monophosphate synthase activity"/>
    <property type="evidence" value="ECO:0007669"/>
    <property type="project" value="TreeGrafter"/>
</dbReference>
<dbReference type="PANTHER" id="PTHR22960">
    <property type="entry name" value="MOLYBDOPTERIN COFACTOR SYNTHESIS PROTEIN A"/>
    <property type="match status" value="1"/>
</dbReference>
<keyword evidence="7" id="KW-0547">Nucleotide-binding</keyword>
<dbReference type="SFLD" id="SFLDG01067">
    <property type="entry name" value="SPASM/twitch_domain_containing"/>
    <property type="match status" value="1"/>
</dbReference>
<dbReference type="InterPro" id="IPR010505">
    <property type="entry name" value="MoaA_twitch"/>
</dbReference>
<dbReference type="NCBIfam" id="TIGR02666">
    <property type="entry name" value="moaA"/>
    <property type="match status" value="1"/>
</dbReference>
<keyword evidence="5" id="KW-0949">S-adenosyl-L-methionine</keyword>
<evidence type="ECO:0000256" key="6">
    <source>
        <dbReference type="ARBA" id="ARBA00022723"/>
    </source>
</evidence>
<evidence type="ECO:0000256" key="1">
    <source>
        <dbReference type="ARBA" id="ARBA00001966"/>
    </source>
</evidence>
<dbReference type="Gene3D" id="3.20.20.70">
    <property type="entry name" value="Aldolase class I"/>
    <property type="match status" value="1"/>
</dbReference>
<dbReference type="SFLD" id="SFLDG01386">
    <property type="entry name" value="main_SPASM_domain-containing"/>
    <property type="match status" value="1"/>
</dbReference>
<dbReference type="STRING" id="796925.A0A137PGK4"/>
<dbReference type="CDD" id="cd21117">
    <property type="entry name" value="Twitch_MoaA"/>
    <property type="match status" value="1"/>
</dbReference>
<dbReference type="GO" id="GO:0051539">
    <property type="term" value="F:4 iron, 4 sulfur cluster binding"/>
    <property type="evidence" value="ECO:0007669"/>
    <property type="project" value="UniProtKB-KW"/>
</dbReference>
<evidence type="ECO:0000256" key="7">
    <source>
        <dbReference type="ARBA" id="ARBA00022741"/>
    </source>
</evidence>
<evidence type="ECO:0000256" key="8">
    <source>
        <dbReference type="ARBA" id="ARBA00023004"/>
    </source>
</evidence>
<accession>A0A137PGK4</accession>
<dbReference type="Pfam" id="PF04055">
    <property type="entry name" value="Radical_SAM"/>
    <property type="match status" value="1"/>
</dbReference>
<keyword evidence="6" id="KW-0479">Metal-binding</keyword>
<dbReference type="InterPro" id="IPR007197">
    <property type="entry name" value="rSAM"/>
</dbReference>
<dbReference type="SFLD" id="SFLDG01383">
    <property type="entry name" value="cyclic_pyranopterin_phosphate"/>
    <property type="match status" value="1"/>
</dbReference>
<evidence type="ECO:0000256" key="13">
    <source>
        <dbReference type="ARBA" id="ARBA00048697"/>
    </source>
</evidence>
<dbReference type="SUPFAM" id="SSF102114">
    <property type="entry name" value="Radical SAM enzymes"/>
    <property type="match status" value="1"/>
</dbReference>
<evidence type="ECO:0000313" key="15">
    <source>
        <dbReference type="EMBL" id="KXN74139.1"/>
    </source>
</evidence>
<dbReference type="AlphaFoldDB" id="A0A137PGK4"/>
<dbReference type="InterPro" id="IPR006638">
    <property type="entry name" value="Elp3/MiaA/NifB-like_rSAM"/>
</dbReference>
<dbReference type="SFLD" id="SFLDS00029">
    <property type="entry name" value="Radical_SAM"/>
    <property type="match status" value="1"/>
</dbReference>
<keyword evidence="12" id="KW-0456">Lyase</keyword>
<dbReference type="PANTHER" id="PTHR22960:SF0">
    <property type="entry name" value="MOLYBDENUM COFACTOR BIOSYNTHESIS PROTEIN 1"/>
    <property type="match status" value="1"/>
</dbReference>
<dbReference type="PROSITE" id="PS01305">
    <property type="entry name" value="MOAA_NIFB_PQQE"/>
    <property type="match status" value="1"/>
</dbReference>
<dbReference type="GO" id="GO:0061798">
    <property type="term" value="F:GTP 3',8'-cyclase activity"/>
    <property type="evidence" value="ECO:0007669"/>
    <property type="project" value="UniProtKB-EC"/>
</dbReference>